<evidence type="ECO:0000256" key="4">
    <source>
        <dbReference type="ARBA" id="ARBA00022448"/>
    </source>
</evidence>
<dbReference type="GO" id="GO:0055085">
    <property type="term" value="P:transmembrane transport"/>
    <property type="evidence" value="ECO:0007669"/>
    <property type="project" value="InterPro"/>
</dbReference>
<feature type="transmembrane region" description="Helical" evidence="9">
    <location>
        <begin position="88"/>
        <end position="110"/>
    </location>
</feature>
<feature type="transmembrane region" description="Helical" evidence="9">
    <location>
        <begin position="193"/>
        <end position="218"/>
    </location>
</feature>
<dbReference type="Pfam" id="PF00528">
    <property type="entry name" value="BPD_transp_1"/>
    <property type="match status" value="1"/>
</dbReference>
<dbReference type="SUPFAM" id="SSF161098">
    <property type="entry name" value="MetI-like"/>
    <property type="match status" value="1"/>
</dbReference>
<feature type="transmembrane region" description="Helical" evidence="9">
    <location>
        <begin position="251"/>
        <end position="272"/>
    </location>
</feature>
<evidence type="ECO:0000256" key="8">
    <source>
        <dbReference type="ARBA" id="ARBA00023136"/>
    </source>
</evidence>
<evidence type="ECO:0000256" key="1">
    <source>
        <dbReference type="ARBA" id="ARBA00004651"/>
    </source>
</evidence>
<evidence type="ECO:0000256" key="9">
    <source>
        <dbReference type="RuleBase" id="RU363032"/>
    </source>
</evidence>
<dbReference type="InterPro" id="IPR000515">
    <property type="entry name" value="MetI-like"/>
</dbReference>
<keyword evidence="8 9" id="KW-0472">Membrane</keyword>
<feature type="transmembrane region" description="Helical" evidence="9">
    <location>
        <begin position="21"/>
        <end position="43"/>
    </location>
</feature>
<dbReference type="Proteomes" id="UP000199657">
    <property type="component" value="Unassembled WGS sequence"/>
</dbReference>
<dbReference type="PANTHER" id="PTHR43744">
    <property type="entry name" value="ABC TRANSPORTER PERMEASE PROTEIN MG189-RELATED-RELATED"/>
    <property type="match status" value="1"/>
</dbReference>
<evidence type="ECO:0000256" key="7">
    <source>
        <dbReference type="ARBA" id="ARBA00022989"/>
    </source>
</evidence>
<dbReference type="EMBL" id="FOEG01000002">
    <property type="protein sequence ID" value="SEO66778.1"/>
    <property type="molecule type" value="Genomic_DNA"/>
</dbReference>
<organism evidence="12 13">
    <name type="scientific">Aquisalimonas asiatica</name>
    <dbReference type="NCBI Taxonomy" id="406100"/>
    <lineage>
        <taxon>Bacteria</taxon>
        <taxon>Pseudomonadati</taxon>
        <taxon>Pseudomonadota</taxon>
        <taxon>Gammaproteobacteria</taxon>
        <taxon>Chromatiales</taxon>
        <taxon>Ectothiorhodospiraceae</taxon>
        <taxon>Aquisalimonas</taxon>
    </lineage>
</organism>
<evidence type="ECO:0000256" key="5">
    <source>
        <dbReference type="ARBA" id="ARBA00022475"/>
    </source>
</evidence>
<dbReference type="AlphaFoldDB" id="A0A1H8RKT7"/>
<dbReference type="STRING" id="406100.SAMN04488052_10280"/>
<comment type="subcellular location">
    <subcellularLocation>
        <location evidence="10">Cell inner membrane</location>
        <topology evidence="10">Multi-pass membrane protein</topology>
    </subcellularLocation>
    <subcellularLocation>
        <location evidence="1 9">Cell membrane</location>
        <topology evidence="1 9">Multi-pass membrane protein</topology>
    </subcellularLocation>
</comment>
<dbReference type="PANTHER" id="PTHR43744:SF8">
    <property type="entry name" value="SN-GLYCEROL-3-PHOSPHATE TRANSPORT SYSTEM PERMEASE PROTEIN UGPE"/>
    <property type="match status" value="1"/>
</dbReference>
<keyword evidence="6 9" id="KW-0812">Transmembrane</keyword>
<evidence type="ECO:0000256" key="10">
    <source>
        <dbReference type="RuleBase" id="RU363056"/>
    </source>
</evidence>
<keyword evidence="10" id="KW-0997">Cell inner membrane</keyword>
<proteinExistence type="inferred from homology"/>
<gene>
    <name evidence="10" type="primary">ugpE</name>
    <name evidence="12" type="ORF">SAMN04488052_10280</name>
</gene>
<dbReference type="OrthoDB" id="9815445at2"/>
<feature type="domain" description="ABC transmembrane type-1" evidence="11">
    <location>
        <begin position="82"/>
        <end position="272"/>
    </location>
</feature>
<evidence type="ECO:0000256" key="6">
    <source>
        <dbReference type="ARBA" id="ARBA00022692"/>
    </source>
</evidence>
<comment type="subunit">
    <text evidence="2 10">The complex is composed of two ATP-binding proteins (UgpC), two transmembrane proteins (UgpA and UgpE) and a solute-binding protein (UgpB).</text>
</comment>
<dbReference type="RefSeq" id="WP_091640574.1">
    <property type="nucleotide sequence ID" value="NZ_FOEG01000002.1"/>
</dbReference>
<comment type="function">
    <text evidence="10">Part of the ABC transporter complex UgpBAEC involved in sn-glycerol-3-phosphate (G3P) import. Probably responsible for the translocation of the substrate across the membrane.</text>
</comment>
<dbReference type="InterPro" id="IPR035906">
    <property type="entry name" value="MetI-like_sf"/>
</dbReference>
<keyword evidence="5 10" id="KW-1003">Cell membrane</keyword>
<evidence type="ECO:0000313" key="12">
    <source>
        <dbReference type="EMBL" id="SEO66778.1"/>
    </source>
</evidence>
<keyword evidence="4 9" id="KW-0813">Transport</keyword>
<feature type="transmembrane region" description="Helical" evidence="9">
    <location>
        <begin position="117"/>
        <end position="139"/>
    </location>
</feature>
<evidence type="ECO:0000256" key="3">
    <source>
        <dbReference type="ARBA" id="ARBA00020515"/>
    </source>
</evidence>
<evidence type="ECO:0000313" key="13">
    <source>
        <dbReference type="Proteomes" id="UP000199657"/>
    </source>
</evidence>
<reference evidence="12 13" key="1">
    <citation type="submission" date="2016-10" db="EMBL/GenBank/DDBJ databases">
        <authorList>
            <person name="de Groot N.N."/>
        </authorList>
    </citation>
    <scope>NUCLEOTIDE SEQUENCE [LARGE SCALE GENOMIC DNA]</scope>
    <source>
        <strain evidence="12 13">CGMCC 1.6291</strain>
    </source>
</reference>
<feature type="transmembrane region" description="Helical" evidence="9">
    <location>
        <begin position="151"/>
        <end position="172"/>
    </location>
</feature>
<evidence type="ECO:0000256" key="2">
    <source>
        <dbReference type="ARBA" id="ARBA00011557"/>
    </source>
</evidence>
<comment type="similarity">
    <text evidence="9">Belongs to the binding-protein-dependent transport system permease family.</text>
</comment>
<protein>
    <recommendedName>
        <fullName evidence="3 10">sn-glycerol-3-phosphate transport system permease protein UgpE</fullName>
    </recommendedName>
</protein>
<keyword evidence="7 9" id="KW-1133">Transmembrane helix</keyword>
<dbReference type="Gene3D" id="1.10.3720.10">
    <property type="entry name" value="MetI-like"/>
    <property type="match status" value="1"/>
</dbReference>
<dbReference type="CDD" id="cd06261">
    <property type="entry name" value="TM_PBP2"/>
    <property type="match status" value="1"/>
</dbReference>
<sequence>MLTSLFQSDRYQRNLDVALKTLLWTFLLLGVFVTIFPFLWSILLSTHDRSTMFSSELTLYFSDQLINNYQRLMEIMPFWTAMYNSFKVSVLGTLVSLLFCSMCGYALAVYRFRGRNLVFLVMVCSMMIPPVLTLIPYYLVIDSLGLVNTHIAVWLPFTINPIGIFLMRQYTVASVPRELLEAARLDGAGEFRIYWSVVLPLLRPALATLAIVQFVFLWNNFLHPLVVLTESDTQVITLALRSVQNIPNTPWGAVMLGTTISILPLIAIYLVASRQMISGMTSGAVKQ</sequence>
<evidence type="ECO:0000259" key="11">
    <source>
        <dbReference type="PROSITE" id="PS50928"/>
    </source>
</evidence>
<name>A0A1H8RKT7_9GAMM</name>
<accession>A0A1H8RKT7</accession>
<dbReference type="GO" id="GO:0005886">
    <property type="term" value="C:plasma membrane"/>
    <property type="evidence" value="ECO:0007669"/>
    <property type="project" value="UniProtKB-SubCell"/>
</dbReference>
<keyword evidence="13" id="KW-1185">Reference proteome</keyword>
<dbReference type="PROSITE" id="PS50928">
    <property type="entry name" value="ABC_TM1"/>
    <property type="match status" value="1"/>
</dbReference>